<accession>A0A8F5BPW4</accession>
<organism evidence="2 3">
    <name type="scientific">Saccharolobus shibatae (strain ATCC 51178 / DSM 5389 / JCM 8931 / NBRC 15437 / B12)</name>
    <name type="common">Sulfolobus shibatae</name>
    <dbReference type="NCBI Taxonomy" id="523848"/>
    <lineage>
        <taxon>Archaea</taxon>
        <taxon>Thermoproteota</taxon>
        <taxon>Thermoprotei</taxon>
        <taxon>Sulfolobales</taxon>
        <taxon>Sulfolobaceae</taxon>
        <taxon>Saccharolobus</taxon>
    </lineage>
</organism>
<evidence type="ECO:0000313" key="2">
    <source>
        <dbReference type="EMBL" id="QXJ29155.1"/>
    </source>
</evidence>
<dbReference type="EMBL" id="CP077717">
    <property type="protein sequence ID" value="QXJ29155.1"/>
    <property type="molecule type" value="Genomic_DNA"/>
</dbReference>
<proteinExistence type="predicted"/>
<reference evidence="2" key="1">
    <citation type="journal article" date="2021" name="Environ. Microbiol.">
        <title>New insights into the diversity and evolution of the archaeal mobilome from three complete genomes of Saccharolobus shibatae.</title>
        <authorList>
            <person name="Medvedeva S."/>
            <person name="Brandt D."/>
            <person name="Cvirkaite-Krupovic V."/>
            <person name="Liu Y."/>
            <person name="Severinov K."/>
            <person name="Ishino S."/>
            <person name="Ishino Y."/>
            <person name="Prangishvili D."/>
            <person name="Kalinowski J."/>
            <person name="Krupovic M."/>
        </authorList>
    </citation>
    <scope>NUCLEOTIDE SEQUENCE</scope>
    <source>
        <strain evidence="2">B12</strain>
    </source>
</reference>
<name>A0A8F5BPW4_SACSH</name>
<feature type="transmembrane region" description="Helical" evidence="1">
    <location>
        <begin position="21"/>
        <end position="39"/>
    </location>
</feature>
<dbReference type="AlphaFoldDB" id="A0A8F5BPW4"/>
<sequence>MTNPIGKDKVSAIDSIKRANITLLLVGCGLSLYSQLYHFKKNCLAPEKSSV</sequence>
<dbReference type="KEGG" id="sshi:J5U23_02024"/>
<protein>
    <submittedName>
        <fullName evidence="2">Uncharacterized protein</fullName>
    </submittedName>
</protein>
<evidence type="ECO:0000313" key="3">
    <source>
        <dbReference type="Proteomes" id="UP000694018"/>
    </source>
</evidence>
<keyword evidence="1" id="KW-0472">Membrane</keyword>
<keyword evidence="1" id="KW-0812">Transmembrane</keyword>
<evidence type="ECO:0000256" key="1">
    <source>
        <dbReference type="SAM" id="Phobius"/>
    </source>
</evidence>
<keyword evidence="1" id="KW-1133">Transmembrane helix</keyword>
<dbReference type="Proteomes" id="UP000694018">
    <property type="component" value="Chromosome"/>
</dbReference>
<gene>
    <name evidence="2" type="ORF">J5U23_02024</name>
</gene>